<organism evidence="4 5">
    <name type="scientific">Stella humosa</name>
    <dbReference type="NCBI Taxonomy" id="94"/>
    <lineage>
        <taxon>Bacteria</taxon>
        <taxon>Pseudomonadati</taxon>
        <taxon>Pseudomonadota</taxon>
        <taxon>Alphaproteobacteria</taxon>
        <taxon>Rhodospirillales</taxon>
        <taxon>Stellaceae</taxon>
        <taxon>Stella</taxon>
    </lineage>
</organism>
<dbReference type="InterPro" id="IPR015995">
    <property type="entry name" value="MlrC_N"/>
</dbReference>
<dbReference type="GO" id="GO:0008237">
    <property type="term" value="F:metallopeptidase activity"/>
    <property type="evidence" value="ECO:0007669"/>
    <property type="project" value="UniProtKB-KW"/>
</dbReference>
<sequence length="484" mass="53085">MKCFTASLGTETNTFSPMPTSLRSFTENFYARPGEHPDRPTNCTSPLWAARKRAQTKGWTVVEGSCSFAQPAGTTVRRAYEELRDEILEQLKAAMPVDIVLMGLHGAMVADGYDDCEGDLLARIRAIVGPGVPIGCELDPHCHLTQQRLEATDVIITYKEFPHTDFVERGEELADIIEAMALGKVKPVSSVFDCRMINSFPTSRQPMRGFVDRIMAMEGKDGILSISVAHCFPYADVPEMGTKVLVVTDDRKEFGDALAEKLGRELWDLRDEVRPPFLTIDEALDRGVARNQGLVVIADPSDNPGGGAPSDSTFVLKRMMERGITDAAIGGFWDPVAVRLCFDAGEGARFNLRFGGKIGPTSGDPIDAMVTVTKLVPDARMDYCGTVVFLGDAAAIDVDGISVVLITNRQQCKSRGMFTNLGIDLATKRIAVVKSTNHFFAEFGPIAEEVLYTDAPGAIPRDFTKIPYTRIPRPIWPLDENPWS</sequence>
<dbReference type="PIRSF" id="PIRSF012702">
    <property type="entry name" value="UCP012702"/>
    <property type="match status" value="1"/>
</dbReference>
<name>A0A3N1M982_9PROT</name>
<reference evidence="4 5" key="1">
    <citation type="submission" date="2018-11" db="EMBL/GenBank/DDBJ databases">
        <title>Genomic Encyclopedia of Type Strains, Phase IV (KMG-IV): sequencing the most valuable type-strain genomes for metagenomic binning, comparative biology and taxonomic classification.</title>
        <authorList>
            <person name="Goeker M."/>
        </authorList>
    </citation>
    <scope>NUCLEOTIDE SEQUENCE [LARGE SCALE GENOMIC DNA]</scope>
    <source>
        <strain evidence="4 5">DSM 5900</strain>
    </source>
</reference>
<evidence type="ECO:0000313" key="5">
    <source>
        <dbReference type="Proteomes" id="UP000278222"/>
    </source>
</evidence>
<feature type="domain" description="Microcystin LR degradation protein MlrC C-terminal" evidence="2">
    <location>
        <begin position="297"/>
        <end position="470"/>
    </location>
</feature>
<keyword evidence="5" id="KW-1185">Reference proteome</keyword>
<dbReference type="EMBL" id="RJKX01000013">
    <property type="protein sequence ID" value="ROQ00241.1"/>
    <property type="molecule type" value="Genomic_DNA"/>
</dbReference>
<keyword evidence="1" id="KW-0482">Metalloprotease</keyword>
<dbReference type="RefSeq" id="WP_123689539.1">
    <property type="nucleotide sequence ID" value="NZ_AP019700.1"/>
</dbReference>
<dbReference type="GO" id="GO:0046872">
    <property type="term" value="F:metal ion binding"/>
    <property type="evidence" value="ECO:0007669"/>
    <property type="project" value="UniProtKB-KW"/>
</dbReference>
<evidence type="ECO:0000256" key="1">
    <source>
        <dbReference type="PIRNR" id="PIRNR012702"/>
    </source>
</evidence>
<evidence type="ECO:0000259" key="2">
    <source>
        <dbReference type="Pfam" id="PF07171"/>
    </source>
</evidence>
<dbReference type="InterPro" id="IPR009197">
    <property type="entry name" value="MlrC"/>
</dbReference>
<comment type="function">
    <text evidence="1">Involved in peptidolytic degradation of cyclic heptapeptide hepatotoxin microcystin (MC).</text>
</comment>
<dbReference type="AlphaFoldDB" id="A0A3N1M982"/>
<feature type="domain" description="Microcystin LR degradation protein MlrC N-terminal" evidence="3">
    <location>
        <begin position="3"/>
        <end position="286"/>
    </location>
</feature>
<protein>
    <recommendedName>
        <fullName evidence="1">Microcystinase C</fullName>
        <shortName evidence="1">MlrC</shortName>
    </recommendedName>
</protein>
<dbReference type="Proteomes" id="UP000278222">
    <property type="component" value="Unassembled WGS sequence"/>
</dbReference>
<proteinExistence type="inferred from homology"/>
<gene>
    <name evidence="4" type="ORF">EDC65_2037</name>
</gene>
<comment type="caution">
    <text evidence="4">The sequence shown here is derived from an EMBL/GenBank/DDBJ whole genome shotgun (WGS) entry which is preliminary data.</text>
</comment>
<dbReference type="Pfam" id="PF07171">
    <property type="entry name" value="MlrC_C"/>
    <property type="match status" value="1"/>
</dbReference>
<keyword evidence="1" id="KW-0645">Protease</keyword>
<keyword evidence="1" id="KW-0378">Hydrolase</keyword>
<accession>A0A3N1M982</accession>
<dbReference type="OrthoDB" id="9782658at2"/>
<comment type="cofactor">
    <cofactor evidence="1">
        <name>Zn(2+)</name>
        <dbReference type="ChEBI" id="CHEBI:29105"/>
    </cofactor>
    <text evidence="1">Binds 1 zinc ion per subunit.</text>
</comment>
<keyword evidence="1" id="KW-0479">Metal-binding</keyword>
<evidence type="ECO:0000259" key="3">
    <source>
        <dbReference type="Pfam" id="PF07364"/>
    </source>
</evidence>
<comment type="similarity">
    <text evidence="1">Belongs to the peptidase M81 family.</text>
</comment>
<evidence type="ECO:0000313" key="4">
    <source>
        <dbReference type="EMBL" id="ROQ00241.1"/>
    </source>
</evidence>
<dbReference type="GO" id="GO:0006508">
    <property type="term" value="P:proteolysis"/>
    <property type="evidence" value="ECO:0007669"/>
    <property type="project" value="UniProtKB-KW"/>
</dbReference>
<dbReference type="InterPro" id="IPR010799">
    <property type="entry name" value="MlrC_C"/>
</dbReference>
<dbReference type="Pfam" id="PF07364">
    <property type="entry name" value="DUF1485"/>
    <property type="match status" value="1"/>
</dbReference>